<dbReference type="InterPro" id="IPR035986">
    <property type="entry name" value="PKD_dom_sf"/>
</dbReference>
<dbReference type="EMBL" id="FQUC01000017">
    <property type="protein sequence ID" value="SHG18130.1"/>
    <property type="molecule type" value="Genomic_DNA"/>
</dbReference>
<evidence type="ECO:0000259" key="2">
    <source>
        <dbReference type="PROSITE" id="PS50093"/>
    </source>
</evidence>
<sequence length="486" mass="52572">MKKLIYVCLLLIGFSINSYAQKETSWWYFGYNAGLNFNILNDATADDATTVTNMPEPIVGPLSTREGCFTVSTYDGQLLFSSDGSTVYDKNGDIMTNGTGLLGNFSATQSGIVIPRPGSTTEYYVVTVPAVGGTDGLNYSTIDITMSGGLGAVTSKNNIIKSGSVYENIAAVPNSNGKDYWLLHRTLQTFYVWAVTATGIATTPAFTITNSLINTVRYPGEIVVSSDFLKIASFNHSGGQVISAIFNPATGQISNVQVLETGLITYGGTFSPNNKYLYVGVLENTGDLYNITWDNLRAGNSMTYLGKGFVNVKVGLNKRLYGVEVSVNSPETPTKNLSVVMNPDEGGTNIKYFTNYLKNEAAFGLPAFAAGFIRIIPKEQPFACTAHDRTYSVEVDLSGGNAPARLEWYFGDGTARVNQTVTTSQSEYSQKHSYNNSGLYTITVTPYKADGTSLTPITMEANIVDCSLKANRMTRSDLLNSKQLAE</sequence>
<protein>
    <submittedName>
        <fullName evidence="3">PKD domain-containing protein</fullName>
    </submittedName>
</protein>
<dbReference type="InterPro" id="IPR011045">
    <property type="entry name" value="N2O_reductase_N"/>
</dbReference>
<feature type="domain" description="PKD" evidence="2">
    <location>
        <begin position="403"/>
        <end position="445"/>
    </location>
</feature>
<dbReference type="AlphaFoldDB" id="A0A1M5HQB7"/>
<dbReference type="InterPro" id="IPR013783">
    <property type="entry name" value="Ig-like_fold"/>
</dbReference>
<dbReference type="PROSITE" id="PS50093">
    <property type="entry name" value="PKD"/>
    <property type="match status" value="1"/>
</dbReference>
<dbReference type="SUPFAM" id="SSF50974">
    <property type="entry name" value="Nitrous oxide reductase, N-terminal domain"/>
    <property type="match status" value="1"/>
</dbReference>
<reference evidence="4" key="1">
    <citation type="submission" date="2016-11" db="EMBL/GenBank/DDBJ databases">
        <authorList>
            <person name="Varghese N."/>
            <person name="Submissions S."/>
        </authorList>
    </citation>
    <scope>NUCLEOTIDE SEQUENCE [LARGE SCALE GENOMIC DNA]</scope>
    <source>
        <strain evidence="4">DSM 27370</strain>
    </source>
</reference>
<dbReference type="OrthoDB" id="993841at2"/>
<proteinExistence type="predicted"/>
<dbReference type="CDD" id="cd00146">
    <property type="entry name" value="PKD"/>
    <property type="match status" value="1"/>
</dbReference>
<feature type="signal peptide" evidence="1">
    <location>
        <begin position="1"/>
        <end position="20"/>
    </location>
</feature>
<evidence type="ECO:0000256" key="1">
    <source>
        <dbReference type="SAM" id="SignalP"/>
    </source>
</evidence>
<dbReference type="RefSeq" id="WP_062182834.1">
    <property type="nucleotide sequence ID" value="NZ_BBXL01000018.1"/>
</dbReference>
<dbReference type="Gene3D" id="2.60.40.10">
    <property type="entry name" value="Immunoglobulins"/>
    <property type="match status" value="1"/>
</dbReference>
<evidence type="ECO:0000313" key="4">
    <source>
        <dbReference type="Proteomes" id="UP000184480"/>
    </source>
</evidence>
<organism evidence="3 4">
    <name type="scientific">Dysgonomonas macrotermitis</name>
    <dbReference type="NCBI Taxonomy" id="1346286"/>
    <lineage>
        <taxon>Bacteria</taxon>
        <taxon>Pseudomonadati</taxon>
        <taxon>Bacteroidota</taxon>
        <taxon>Bacteroidia</taxon>
        <taxon>Bacteroidales</taxon>
        <taxon>Dysgonomonadaceae</taxon>
        <taxon>Dysgonomonas</taxon>
    </lineage>
</organism>
<dbReference type="STRING" id="1346286.SAMN05444362_1172"/>
<dbReference type="InterPro" id="IPR000601">
    <property type="entry name" value="PKD_dom"/>
</dbReference>
<accession>A0A1M5HQB7</accession>
<dbReference type="Pfam" id="PF00801">
    <property type="entry name" value="PKD"/>
    <property type="match status" value="1"/>
</dbReference>
<gene>
    <name evidence="3" type="ORF">SAMN05444362_1172</name>
</gene>
<feature type="chain" id="PRO_5009910865" evidence="1">
    <location>
        <begin position="21"/>
        <end position="486"/>
    </location>
</feature>
<evidence type="ECO:0000313" key="3">
    <source>
        <dbReference type="EMBL" id="SHG18130.1"/>
    </source>
</evidence>
<name>A0A1M5HQB7_9BACT</name>
<dbReference type="Proteomes" id="UP000184480">
    <property type="component" value="Unassembled WGS sequence"/>
</dbReference>
<keyword evidence="1" id="KW-0732">Signal</keyword>
<keyword evidence="4" id="KW-1185">Reference proteome</keyword>
<dbReference type="SUPFAM" id="SSF49299">
    <property type="entry name" value="PKD domain"/>
    <property type="match status" value="1"/>
</dbReference>